<dbReference type="SUPFAM" id="SSF141868">
    <property type="entry name" value="EAL domain-like"/>
    <property type="match status" value="1"/>
</dbReference>
<name>A0A7V7G2S1_9GAMM</name>
<dbReference type="PANTHER" id="PTHR33525">
    <property type="match status" value="1"/>
</dbReference>
<dbReference type="InterPro" id="IPR035919">
    <property type="entry name" value="EAL_sf"/>
</dbReference>
<dbReference type="InterPro" id="IPR013976">
    <property type="entry name" value="HDOD"/>
</dbReference>
<keyword evidence="4" id="KW-1185">Reference proteome</keyword>
<proteinExistence type="predicted"/>
<evidence type="ECO:0000313" key="3">
    <source>
        <dbReference type="EMBL" id="KAA0014518.1"/>
    </source>
</evidence>
<feature type="region of interest" description="Disordered" evidence="1">
    <location>
        <begin position="23"/>
        <end position="60"/>
    </location>
</feature>
<accession>A0A7V7G2S1</accession>
<dbReference type="Proteomes" id="UP000486760">
    <property type="component" value="Unassembled WGS sequence"/>
</dbReference>
<feature type="domain" description="HDOD" evidence="2">
    <location>
        <begin position="257"/>
        <end position="439"/>
    </location>
</feature>
<dbReference type="InterPro" id="IPR052340">
    <property type="entry name" value="RNase_Y/CdgJ"/>
</dbReference>
<dbReference type="Pfam" id="PF08668">
    <property type="entry name" value="HDOD"/>
    <property type="match status" value="1"/>
</dbReference>
<dbReference type="SUPFAM" id="SSF109604">
    <property type="entry name" value="HD-domain/PDEase-like"/>
    <property type="match status" value="1"/>
</dbReference>
<evidence type="ECO:0000256" key="1">
    <source>
        <dbReference type="SAM" id="MobiDB-lite"/>
    </source>
</evidence>
<organism evidence="3 4">
    <name type="scientific">Billgrantia pellis</name>
    <dbReference type="NCBI Taxonomy" id="2606936"/>
    <lineage>
        <taxon>Bacteria</taxon>
        <taxon>Pseudomonadati</taxon>
        <taxon>Pseudomonadota</taxon>
        <taxon>Gammaproteobacteria</taxon>
        <taxon>Oceanospirillales</taxon>
        <taxon>Halomonadaceae</taxon>
        <taxon>Billgrantia</taxon>
    </lineage>
</organism>
<dbReference type="Gene3D" id="1.10.3210.10">
    <property type="entry name" value="Hypothetical protein af1432"/>
    <property type="match status" value="1"/>
</dbReference>
<comment type="caution">
    <text evidence="3">The sequence shown here is derived from an EMBL/GenBank/DDBJ whole genome shotgun (WGS) entry which is preliminary data.</text>
</comment>
<gene>
    <name evidence="3" type="ORF">F0A17_02400</name>
</gene>
<dbReference type="PANTHER" id="PTHR33525:SF4">
    <property type="entry name" value="CYCLIC DI-GMP PHOSPHODIESTERASE CDGJ"/>
    <property type="match status" value="1"/>
</dbReference>
<dbReference type="EMBL" id="VTPY01000001">
    <property type="protein sequence ID" value="KAA0014518.1"/>
    <property type="molecule type" value="Genomic_DNA"/>
</dbReference>
<evidence type="ECO:0000259" key="2">
    <source>
        <dbReference type="PROSITE" id="PS51833"/>
    </source>
</evidence>
<dbReference type="AlphaFoldDB" id="A0A7V7G2S1"/>
<reference evidence="3 4" key="1">
    <citation type="submission" date="2019-08" db="EMBL/GenBank/DDBJ databases">
        <title>Bioinformatics analysis of the strain L3 and L5.</title>
        <authorList>
            <person name="Li X."/>
        </authorList>
    </citation>
    <scope>NUCLEOTIDE SEQUENCE [LARGE SCALE GENOMIC DNA]</scope>
    <source>
        <strain evidence="3 4">L5</strain>
    </source>
</reference>
<protein>
    <submittedName>
        <fullName evidence="3">HDOD domain-containing protein</fullName>
    </submittedName>
</protein>
<evidence type="ECO:0000313" key="4">
    <source>
        <dbReference type="Proteomes" id="UP000486760"/>
    </source>
</evidence>
<sequence length="455" mass="51017">MSGSRRTMIAVRAVDPNLWPPCRQRRYGQVQPASSRYATREPLEGAPTSSREPERMSEQVDYDPCTVALHPIHDASHHHVADRLVYRHDNAAKLEDIMAATARALTSAIYELGDGGLLGDRSLFVDLPLEWLDRPELLPTPAPRLALGIADARTVDPTLLTRLDDIRERGYRIIAPSRLVKQDLDAMLGRVDIILLGSPDDFDDASLERLPARNIKLLVENIANREALTNYQGLGCDYYHGHYLAKPSFITSPPRGRHGNRAAQLRLIRALYEDDSDLHRLHELVVQLPHLHVAILRRANSTYFNRVGKEVDLHRAVQILGLLELRRLILTLTLASLQPSSRIILRMALIRAFMCRNLAAPFSSLDPEDAFTTGLFSLMDALLEEDRNTLLEHLPLSQAIMRALKHRAGPLGAVLTLCESHERQIEEAIDEVPADQLHSCYMAALASTKTLMTDL</sequence>
<dbReference type="PROSITE" id="PS51833">
    <property type="entry name" value="HDOD"/>
    <property type="match status" value="1"/>
</dbReference>